<comment type="caution">
    <text evidence="3">The sequence shown here is derived from an EMBL/GenBank/DDBJ whole genome shotgun (WGS) entry which is preliminary data.</text>
</comment>
<keyword evidence="2" id="KW-0732">Signal</keyword>
<gene>
    <name evidence="3" type="ORF">B0I36DRAFT_327681</name>
</gene>
<dbReference type="Proteomes" id="UP000756346">
    <property type="component" value="Unassembled WGS sequence"/>
</dbReference>
<keyword evidence="4" id="KW-1185">Reference proteome</keyword>
<feature type="signal peptide" evidence="2">
    <location>
        <begin position="1"/>
        <end position="47"/>
    </location>
</feature>
<dbReference type="GeneID" id="70184047"/>
<evidence type="ECO:0000256" key="2">
    <source>
        <dbReference type="SAM" id="SignalP"/>
    </source>
</evidence>
<evidence type="ECO:0000313" key="3">
    <source>
        <dbReference type="EMBL" id="KAH7027705.1"/>
    </source>
</evidence>
<organism evidence="3 4">
    <name type="scientific">Microdochium trichocladiopsis</name>
    <dbReference type="NCBI Taxonomy" id="1682393"/>
    <lineage>
        <taxon>Eukaryota</taxon>
        <taxon>Fungi</taxon>
        <taxon>Dikarya</taxon>
        <taxon>Ascomycota</taxon>
        <taxon>Pezizomycotina</taxon>
        <taxon>Sordariomycetes</taxon>
        <taxon>Xylariomycetidae</taxon>
        <taxon>Xylariales</taxon>
        <taxon>Microdochiaceae</taxon>
        <taxon>Microdochium</taxon>
    </lineage>
</organism>
<dbReference type="AlphaFoldDB" id="A0A9P8Y1Y4"/>
<evidence type="ECO:0000313" key="4">
    <source>
        <dbReference type="Proteomes" id="UP000756346"/>
    </source>
</evidence>
<feature type="region of interest" description="Disordered" evidence="1">
    <location>
        <begin position="1"/>
        <end position="22"/>
    </location>
</feature>
<protein>
    <submittedName>
        <fullName evidence="3">Uncharacterized protein</fullName>
    </submittedName>
</protein>
<feature type="compositionally biased region" description="Pro residues" evidence="1">
    <location>
        <begin position="1"/>
        <end position="11"/>
    </location>
</feature>
<feature type="chain" id="PRO_5040171465" evidence="2">
    <location>
        <begin position="48"/>
        <end position="191"/>
    </location>
</feature>
<reference evidence="3" key="1">
    <citation type="journal article" date="2021" name="Nat. Commun.">
        <title>Genetic determinants of endophytism in the Arabidopsis root mycobiome.</title>
        <authorList>
            <person name="Mesny F."/>
            <person name="Miyauchi S."/>
            <person name="Thiergart T."/>
            <person name="Pickel B."/>
            <person name="Atanasova L."/>
            <person name="Karlsson M."/>
            <person name="Huettel B."/>
            <person name="Barry K.W."/>
            <person name="Haridas S."/>
            <person name="Chen C."/>
            <person name="Bauer D."/>
            <person name="Andreopoulos W."/>
            <person name="Pangilinan J."/>
            <person name="LaButti K."/>
            <person name="Riley R."/>
            <person name="Lipzen A."/>
            <person name="Clum A."/>
            <person name="Drula E."/>
            <person name="Henrissat B."/>
            <person name="Kohler A."/>
            <person name="Grigoriev I.V."/>
            <person name="Martin F.M."/>
            <person name="Hacquard S."/>
        </authorList>
    </citation>
    <scope>NUCLEOTIDE SEQUENCE</scope>
    <source>
        <strain evidence="3">MPI-CAGE-CH-0230</strain>
    </source>
</reference>
<evidence type="ECO:0000256" key="1">
    <source>
        <dbReference type="SAM" id="MobiDB-lite"/>
    </source>
</evidence>
<dbReference type="RefSeq" id="XP_046010504.1">
    <property type="nucleotide sequence ID" value="XM_046154501.1"/>
</dbReference>
<name>A0A9P8Y1Y4_9PEZI</name>
<accession>A0A9P8Y1Y4</accession>
<sequence length="191" mass="20946">MPTPASEPPASLPRLSTKQTARTRPAKATLLLLLLVLLQLPLPQTMSRQVDTQLSTAPAPTAAVTLMVRNSPMPLQLSLPLPMALPSPLSTPSPLCPATSWSMASQPMLTLEGERFLAHRNAKDRGVSRTFFFYPFLRVPQWEKERSDLSGTLMSGHLKSRVHQAPISPYTSFGLHVDGKHDAAHTTKHTK</sequence>
<proteinExistence type="predicted"/>
<dbReference type="EMBL" id="JAGTJQ010000007">
    <property type="protein sequence ID" value="KAH7027705.1"/>
    <property type="molecule type" value="Genomic_DNA"/>
</dbReference>